<keyword evidence="2 9" id="KW-0547">Nucleotide-binding</keyword>
<dbReference type="Pfam" id="PF13476">
    <property type="entry name" value="AAA_23"/>
    <property type="match status" value="1"/>
</dbReference>
<keyword evidence="7 9" id="KW-0175">Coiled coil</keyword>
<feature type="binding site" evidence="9">
    <location>
        <position position="12"/>
    </location>
    <ligand>
        <name>ATP</name>
        <dbReference type="ChEBI" id="CHEBI:30616"/>
    </ligand>
</feature>
<keyword evidence="6 9" id="KW-0067">ATP-binding</keyword>
<feature type="binding site" evidence="9">
    <location>
        <begin position="32"/>
        <end position="38"/>
    </location>
    <ligand>
        <name>ATP</name>
        <dbReference type="ChEBI" id="CHEBI:30616"/>
    </ligand>
</feature>
<name>A0A1H7P412_9EURY</name>
<dbReference type="SMART" id="SM00382">
    <property type="entry name" value="AAA"/>
    <property type="match status" value="1"/>
</dbReference>
<comment type="domain">
    <text evidence="9">The two conserved Cys that bind zinc constitute the zinc-hook, which separates the large intramolecular coiled coil regions. The 2 Cys residues coordinate one molecule of zinc with the help of the 2 Cys residues of the zinc-hook of another Rad50 molecule, thereby forming a V-shaped homodimer.</text>
</comment>
<dbReference type="Pfam" id="PF04423">
    <property type="entry name" value="Rad50_zn_hook"/>
    <property type="match status" value="1"/>
</dbReference>
<feature type="binding site" evidence="9">
    <location>
        <position position="137"/>
    </location>
    <ligand>
        <name>ATP</name>
        <dbReference type="ChEBI" id="CHEBI:30616"/>
    </ligand>
</feature>
<dbReference type="InterPro" id="IPR003593">
    <property type="entry name" value="AAA+_ATPase"/>
</dbReference>
<comment type="subunit">
    <text evidence="9">Homodimer. Forms a heterotetramer composed of two Mre11 subunits and two Rad50 subunits.</text>
</comment>
<evidence type="ECO:0000313" key="11">
    <source>
        <dbReference type="EMBL" id="SEL30513.1"/>
    </source>
</evidence>
<evidence type="ECO:0000256" key="8">
    <source>
        <dbReference type="ARBA" id="ARBA00023204"/>
    </source>
</evidence>
<dbReference type="GO" id="GO:0016887">
    <property type="term" value="F:ATP hydrolysis activity"/>
    <property type="evidence" value="ECO:0007669"/>
    <property type="project" value="UniProtKB-UniRule"/>
</dbReference>
<dbReference type="Gene3D" id="1.10.287.510">
    <property type="entry name" value="Helix hairpin bin"/>
    <property type="match status" value="1"/>
</dbReference>
<evidence type="ECO:0000256" key="7">
    <source>
        <dbReference type="ARBA" id="ARBA00023054"/>
    </source>
</evidence>
<dbReference type="RefSeq" id="WP_091699824.1">
    <property type="nucleotide sequence ID" value="NZ_FOAK01000014.1"/>
</dbReference>
<dbReference type="GO" id="GO:0005524">
    <property type="term" value="F:ATP binding"/>
    <property type="evidence" value="ECO:0007669"/>
    <property type="project" value="UniProtKB-UniRule"/>
</dbReference>
<dbReference type="OrthoDB" id="25344at2157"/>
<comment type="similarity">
    <text evidence="9">Belongs to the SMC family. RAD50 subfamily.</text>
</comment>
<keyword evidence="11" id="KW-0540">Nuclease</keyword>
<sequence length="915" mass="105917">MIFTKLRLRNFKSHEDTIIRFEKGISVIVGENGAGKSTILEGISFSLFKQHTAKKIDDLVRNNAQSMFVELKFISNGKKYKIVREKKSNLKSVLYKKTSLDGEYVHVCSGDKEVANEIYQILDIDSDLFLNAIYIRQGEIAELVDKTPAEKKQLIAKLLGIDSLEKSWKHLLPFINDYENQLSELKGKLYNSKELADDLTRKREELNSLKQRGYELEENIEEVSVLLKEISESKRDMEREKEIYETQVNNLENEEKTLSKLEQDKHVIQNNLDNIREAEEQISRLEKYVSKLDVYLDFEKSVLSIQNLKQKEQEIEDKIKSIAQQKQLVADNKENYNKFLASDEEINKYNNQKVNFEKELATMAKLDKDKKDLLKEVQNERNEVNQFFARAKDKLDDYGLDQDRLAKINDINSIEDATNNFFDEISGKIKSLSDDIIAKNEEIVVFKQNIKSSQKPLKDLKDVDSKCPVCQADIDDNKKSELIKQYNAEIEENTKLISEYEESVRLLTKNKASFEDKSDKLSELSKQIIEYKHKFSHLENQLVKLNKLDDELVSKDFISGKLGELILIIANKKENRESYKEFYDAYNQAKGALEVLGSEIDAQYKLKQVKNEIDNHVTNIKLAIEQDPHLSRDITAAELQDRITDLKHKNEEYNQLKGFIQNKKSYLTQLDSVKEDIGMSINQIDILKNKIKASVYDTEKYEQIIYHSDIYERRFNKFNNELSGIKGQARETITQVKDLTGKLESVKVFQKQYDDISDYINLLNHFRSLYSKNGIQKDLRNISRPLIQKYTKDFFNEFNFNYSDLTLDDEYDVTVYGPEGESSMSMVSGGEKIAIALALRLGITQAMANGELDTILLDEPTIHLDSSRRHELINLLKEMSVLPQMIIVTHEPQLENAADNLIKVEKVNGVSKVIM</sequence>
<comment type="cofactor">
    <cofactor evidence="9">
        <name>Zn(2+)</name>
        <dbReference type="ChEBI" id="CHEBI:29105"/>
    </cofactor>
    <text evidence="9">Binds 1 zinc ion per homodimer.</text>
</comment>
<dbReference type="STRING" id="190974.SAMN05216439_0322"/>
<keyword evidence="5 9" id="KW-0862">Zinc</keyword>
<dbReference type="InterPro" id="IPR022982">
    <property type="entry name" value="Rad50_ATPase_archaeal"/>
</dbReference>
<evidence type="ECO:0000256" key="6">
    <source>
        <dbReference type="ARBA" id="ARBA00022840"/>
    </source>
</evidence>
<dbReference type="InterPro" id="IPR013134">
    <property type="entry name" value="Zn_hook_RAD50"/>
</dbReference>
<feature type="binding site" evidence="9">
    <location>
        <position position="470"/>
    </location>
    <ligand>
        <name>Zn(2+)</name>
        <dbReference type="ChEBI" id="CHEBI:29105"/>
    </ligand>
</feature>
<evidence type="ECO:0000259" key="10">
    <source>
        <dbReference type="SMART" id="SM00382"/>
    </source>
</evidence>
<dbReference type="EMBL" id="FOAK01000014">
    <property type="protein sequence ID" value="SEL30513.1"/>
    <property type="molecule type" value="Genomic_DNA"/>
</dbReference>
<reference evidence="11 12" key="1">
    <citation type="submission" date="2016-10" db="EMBL/GenBank/DDBJ databases">
        <authorList>
            <person name="de Groot N.N."/>
        </authorList>
    </citation>
    <scope>NUCLEOTIDE SEQUENCE [LARGE SCALE GENOMIC DNA]</scope>
    <source>
        <strain evidence="11 12">DSM 11978</strain>
    </source>
</reference>
<evidence type="ECO:0000313" key="12">
    <source>
        <dbReference type="Proteomes" id="UP000199506"/>
    </source>
</evidence>
<evidence type="ECO:0000256" key="3">
    <source>
        <dbReference type="ARBA" id="ARBA00022763"/>
    </source>
</evidence>
<feature type="binding site" evidence="9">
    <location>
        <begin position="826"/>
        <end position="831"/>
    </location>
    <ligand>
        <name>ATP</name>
        <dbReference type="ChEBI" id="CHEBI:30616"/>
    </ligand>
</feature>
<dbReference type="GO" id="GO:0008270">
    <property type="term" value="F:zinc ion binding"/>
    <property type="evidence" value="ECO:0007669"/>
    <property type="project" value="UniProtKB-UniRule"/>
</dbReference>
<keyword evidence="3 9" id="KW-0227">DNA damage</keyword>
<dbReference type="Gene3D" id="3.40.50.300">
    <property type="entry name" value="P-loop containing nucleotide triphosphate hydrolases"/>
    <property type="match status" value="2"/>
</dbReference>
<dbReference type="PANTHER" id="PTHR32114:SF2">
    <property type="entry name" value="ABC TRANSPORTER ABCH.3"/>
    <property type="match status" value="1"/>
</dbReference>
<gene>
    <name evidence="9" type="primary">rad50</name>
    <name evidence="11" type="ORF">SAMN05216439_0322</name>
</gene>
<evidence type="ECO:0000256" key="2">
    <source>
        <dbReference type="ARBA" id="ARBA00022741"/>
    </source>
</evidence>
<feature type="coiled-coil region" evidence="9">
    <location>
        <begin position="175"/>
        <end position="394"/>
    </location>
</feature>
<evidence type="ECO:0000256" key="4">
    <source>
        <dbReference type="ARBA" id="ARBA00022801"/>
    </source>
</evidence>
<dbReference type="GO" id="GO:0006302">
    <property type="term" value="P:double-strand break repair"/>
    <property type="evidence" value="ECO:0007669"/>
    <property type="project" value="UniProtKB-UniRule"/>
</dbReference>
<protein>
    <recommendedName>
        <fullName evidence="9">DNA double-strand break repair Rad50 ATPase</fullName>
    </recommendedName>
</protein>
<dbReference type="Proteomes" id="UP000199506">
    <property type="component" value="Unassembled WGS sequence"/>
</dbReference>
<evidence type="ECO:0000256" key="1">
    <source>
        <dbReference type="ARBA" id="ARBA00022723"/>
    </source>
</evidence>
<dbReference type="InterPro" id="IPR027417">
    <property type="entry name" value="P-loop_NTPase"/>
</dbReference>
<keyword evidence="8 9" id="KW-0234">DNA repair</keyword>
<dbReference type="AlphaFoldDB" id="A0A1H7P412"/>
<dbReference type="SUPFAM" id="SSF52540">
    <property type="entry name" value="P-loop containing nucleoside triphosphate hydrolases"/>
    <property type="match status" value="1"/>
</dbReference>
<feature type="binding site" evidence="9">
    <location>
        <position position="467"/>
    </location>
    <ligand>
        <name>Zn(2+)</name>
        <dbReference type="ChEBI" id="CHEBI:29105"/>
    </ligand>
</feature>
<accession>A0A1H7P412</accession>
<evidence type="ECO:0000256" key="9">
    <source>
        <dbReference type="HAMAP-Rule" id="MF_00449"/>
    </source>
</evidence>
<keyword evidence="11" id="KW-0269">Exonuclease</keyword>
<feature type="coiled-coil region" evidence="9">
    <location>
        <begin position="606"/>
        <end position="656"/>
    </location>
</feature>
<evidence type="ECO:0000256" key="5">
    <source>
        <dbReference type="ARBA" id="ARBA00022833"/>
    </source>
</evidence>
<comment type="function">
    <text evidence="9">Part of the Rad50/Mre11 complex, which is involved in the early steps of DNA double-strand break (DSB) repair. The complex may facilitate opening of the processed DNA ends to aid in the recruitment of HerA and NurA. Rad50 controls the balance between DNA end bridging and DNA resection via ATP-dependent structural rearrangements of the Rad50/Mre11 complex.</text>
</comment>
<feature type="domain" description="AAA+ ATPase" evidence="10">
    <location>
        <begin position="22"/>
        <end position="908"/>
    </location>
</feature>
<dbReference type="PANTHER" id="PTHR32114">
    <property type="entry name" value="ABC TRANSPORTER ABCH.3"/>
    <property type="match status" value="1"/>
</dbReference>
<dbReference type="GO" id="GO:0004527">
    <property type="term" value="F:exonuclease activity"/>
    <property type="evidence" value="ECO:0007669"/>
    <property type="project" value="UniProtKB-KW"/>
</dbReference>
<keyword evidence="4 9" id="KW-0378">Hydrolase</keyword>
<dbReference type="HAMAP" id="MF_00449">
    <property type="entry name" value="RAD50"/>
    <property type="match status" value="1"/>
</dbReference>
<keyword evidence="1 9" id="KW-0479">Metal-binding</keyword>
<organism evidence="11 12">
    <name type="scientific">Methanobrevibacter gottschalkii</name>
    <dbReference type="NCBI Taxonomy" id="190974"/>
    <lineage>
        <taxon>Archaea</taxon>
        <taxon>Methanobacteriati</taxon>
        <taxon>Methanobacteriota</taxon>
        <taxon>Methanomada group</taxon>
        <taxon>Methanobacteria</taxon>
        <taxon>Methanobacteriales</taxon>
        <taxon>Methanobacteriaceae</taxon>
        <taxon>Methanobrevibacter</taxon>
    </lineage>
</organism>
<dbReference type="SUPFAM" id="SSF75712">
    <property type="entry name" value="Rad50 coiled-coil Zn hook"/>
    <property type="match status" value="1"/>
</dbReference>
<proteinExistence type="inferred from homology"/>
<feature type="coiled-coil region" evidence="9">
    <location>
        <begin position="483"/>
        <end position="548"/>
    </location>
</feature>
<dbReference type="InterPro" id="IPR038729">
    <property type="entry name" value="Rad50/SbcC_AAA"/>
</dbReference>